<dbReference type="RefSeq" id="WP_328775438.1">
    <property type="nucleotide sequence ID" value="NZ_CP108057.1"/>
</dbReference>
<keyword evidence="4" id="KW-1185">Reference proteome</keyword>
<dbReference type="Gene3D" id="1.10.1660.10">
    <property type="match status" value="1"/>
</dbReference>
<dbReference type="PANTHER" id="PTHR30204">
    <property type="entry name" value="REDOX-CYCLING DRUG-SENSING TRANSCRIPTIONAL ACTIVATOR SOXR"/>
    <property type="match status" value="1"/>
</dbReference>
<protein>
    <submittedName>
        <fullName evidence="3">MerR family transcriptional regulator</fullName>
    </submittedName>
</protein>
<dbReference type="InterPro" id="IPR047057">
    <property type="entry name" value="MerR_fam"/>
</dbReference>
<proteinExistence type="predicted"/>
<organism evidence="3 4">
    <name type="scientific">Streptomyces goshikiensis</name>
    <dbReference type="NCBI Taxonomy" id="1942"/>
    <lineage>
        <taxon>Bacteria</taxon>
        <taxon>Bacillati</taxon>
        <taxon>Actinomycetota</taxon>
        <taxon>Actinomycetes</taxon>
        <taxon>Kitasatosporales</taxon>
        <taxon>Streptomycetaceae</taxon>
        <taxon>Streptomyces</taxon>
    </lineage>
</organism>
<sequence>MITIGQLAKYVGVSTKTIRVYHDKGLLPEPDRDASGYRRYGANDAIDLIKIRTLAEAGVPLARIRGLRSATDTEFQQALGEIDDELTARIRGLQATQGRLRQLAAGRLTPLPAEVGAHLERLARWGFTPRWVDLQRDLWVLVFATHPDHAFILFHDQAETTADPALRQLYLDYDHAYDLGPDDPRIDDLARRIADATRERYGRDVLPALDTGSDIPSLIQGTVNASSPAWQRLDTLIRAHLGV</sequence>
<name>A0ABZ1RFW8_9ACTN</name>
<dbReference type="SMART" id="SM00422">
    <property type="entry name" value="HTH_MERR"/>
    <property type="match status" value="1"/>
</dbReference>
<dbReference type="SUPFAM" id="SSF46955">
    <property type="entry name" value="Putative DNA-binding domain"/>
    <property type="match status" value="1"/>
</dbReference>
<dbReference type="PRINTS" id="PR00040">
    <property type="entry name" value="HTHMERR"/>
</dbReference>
<evidence type="ECO:0000256" key="1">
    <source>
        <dbReference type="ARBA" id="ARBA00023125"/>
    </source>
</evidence>
<gene>
    <name evidence="3" type="ORF">OHU17_05920</name>
</gene>
<dbReference type="EMBL" id="CP108057">
    <property type="protein sequence ID" value="WUO45405.1"/>
    <property type="molecule type" value="Genomic_DNA"/>
</dbReference>
<keyword evidence="1" id="KW-0238">DNA-binding</keyword>
<feature type="domain" description="HTH merR-type" evidence="2">
    <location>
        <begin position="1"/>
        <end position="70"/>
    </location>
</feature>
<dbReference type="Proteomes" id="UP001432075">
    <property type="component" value="Chromosome"/>
</dbReference>
<dbReference type="CDD" id="cd00592">
    <property type="entry name" value="HTH_MerR-like"/>
    <property type="match status" value="1"/>
</dbReference>
<reference evidence="3" key="1">
    <citation type="submission" date="2022-10" db="EMBL/GenBank/DDBJ databases">
        <title>The complete genomes of actinobacterial strains from the NBC collection.</title>
        <authorList>
            <person name="Joergensen T.S."/>
            <person name="Alvarez Arevalo M."/>
            <person name="Sterndorff E.B."/>
            <person name="Faurdal D."/>
            <person name="Vuksanovic O."/>
            <person name="Mourched A.-S."/>
            <person name="Charusanti P."/>
            <person name="Shaw S."/>
            <person name="Blin K."/>
            <person name="Weber T."/>
        </authorList>
    </citation>
    <scope>NUCLEOTIDE SEQUENCE</scope>
    <source>
        <strain evidence="3">NBC_00283</strain>
    </source>
</reference>
<accession>A0ABZ1RFW8</accession>
<evidence type="ECO:0000313" key="4">
    <source>
        <dbReference type="Proteomes" id="UP001432075"/>
    </source>
</evidence>
<dbReference type="PROSITE" id="PS50937">
    <property type="entry name" value="HTH_MERR_2"/>
    <property type="match status" value="1"/>
</dbReference>
<evidence type="ECO:0000313" key="3">
    <source>
        <dbReference type="EMBL" id="WUO45405.1"/>
    </source>
</evidence>
<evidence type="ECO:0000259" key="2">
    <source>
        <dbReference type="PROSITE" id="PS50937"/>
    </source>
</evidence>
<dbReference type="InterPro" id="IPR000551">
    <property type="entry name" value="MerR-type_HTH_dom"/>
</dbReference>
<dbReference type="PANTHER" id="PTHR30204:SF93">
    <property type="entry name" value="HTH MERR-TYPE DOMAIN-CONTAINING PROTEIN"/>
    <property type="match status" value="1"/>
</dbReference>
<dbReference type="InterPro" id="IPR009061">
    <property type="entry name" value="DNA-bd_dom_put_sf"/>
</dbReference>
<dbReference type="Pfam" id="PF00376">
    <property type="entry name" value="MerR"/>
    <property type="match status" value="1"/>
</dbReference>